<dbReference type="InterPro" id="IPR010131">
    <property type="entry name" value="MdtP/NodT-like"/>
</dbReference>
<dbReference type="InterPro" id="IPR003423">
    <property type="entry name" value="OMP_efflux"/>
</dbReference>
<evidence type="ECO:0000256" key="1">
    <source>
        <dbReference type="ARBA" id="ARBA00007613"/>
    </source>
</evidence>
<dbReference type="AlphaFoldDB" id="A0A1E7WZU0"/>
<comment type="caution">
    <text evidence="3">The sequence shown here is derived from an EMBL/GenBank/DDBJ whole genome shotgun (WGS) entry which is preliminary data.</text>
</comment>
<dbReference type="NCBIfam" id="TIGR01845">
    <property type="entry name" value="outer_NodT"/>
    <property type="match status" value="1"/>
</dbReference>
<keyword evidence="2" id="KW-0449">Lipoprotein</keyword>
<name>A0A1E7WZU0_9BURK</name>
<gene>
    <name evidence="3" type="primary">cusC_2</name>
    <name evidence="3" type="ORF">DUPY_15100</name>
</gene>
<dbReference type="SUPFAM" id="SSF56954">
    <property type="entry name" value="Outer membrane efflux proteins (OEP)"/>
    <property type="match status" value="1"/>
</dbReference>
<dbReference type="OrthoDB" id="9770517at2"/>
<dbReference type="Gene3D" id="2.20.200.10">
    <property type="entry name" value="Outer membrane efflux proteins (OEP)"/>
    <property type="match status" value="1"/>
</dbReference>
<proteinExistence type="inferred from homology"/>
<dbReference type="Pfam" id="PF02321">
    <property type="entry name" value="OEP"/>
    <property type="match status" value="2"/>
</dbReference>
<dbReference type="GO" id="GO:0015562">
    <property type="term" value="F:efflux transmembrane transporter activity"/>
    <property type="evidence" value="ECO:0007669"/>
    <property type="project" value="InterPro"/>
</dbReference>
<dbReference type="PATRIC" id="fig|762836.4.peg.1578"/>
<comment type="similarity">
    <text evidence="1 2">Belongs to the outer membrane factor (OMF) (TC 1.B.17) family.</text>
</comment>
<evidence type="ECO:0000313" key="3">
    <source>
        <dbReference type="EMBL" id="OFA05396.1"/>
    </source>
</evidence>
<evidence type="ECO:0000313" key="4">
    <source>
        <dbReference type="Proteomes" id="UP000175989"/>
    </source>
</evidence>
<dbReference type="Gene3D" id="1.20.1600.10">
    <property type="entry name" value="Outer membrane efflux proteins (OEP)"/>
    <property type="match status" value="1"/>
</dbReference>
<reference evidence="4" key="1">
    <citation type="journal article" date="2016" name="Front. Microbiol.">
        <title>Molecular Keys to the Janthinobacterium and Duganella spp. Interaction with the Plant Pathogen Fusarium graminearum.</title>
        <authorList>
            <person name="Haack F.S."/>
            <person name="Poehlein A."/>
            <person name="Kroger C."/>
            <person name="Voigt C.A."/>
            <person name="Piepenbring M."/>
            <person name="Bode H.B."/>
            <person name="Daniel R."/>
            <person name="Schafer W."/>
            <person name="Streit W.R."/>
        </authorList>
    </citation>
    <scope>NUCLEOTIDE SEQUENCE [LARGE SCALE GENOMIC DNA]</scope>
    <source>
        <strain evidence="4">T54</strain>
    </source>
</reference>
<accession>A0A1E7WZU0</accession>
<dbReference type="PANTHER" id="PTHR30203">
    <property type="entry name" value="OUTER MEMBRANE CATION EFFLUX PROTEIN"/>
    <property type="match status" value="1"/>
</dbReference>
<organism evidence="3 4">
    <name type="scientific">Duganella phyllosphaerae</name>
    <dbReference type="NCBI Taxonomy" id="762836"/>
    <lineage>
        <taxon>Bacteria</taxon>
        <taxon>Pseudomonadati</taxon>
        <taxon>Pseudomonadota</taxon>
        <taxon>Betaproteobacteria</taxon>
        <taxon>Burkholderiales</taxon>
        <taxon>Oxalobacteraceae</taxon>
        <taxon>Telluria group</taxon>
        <taxon>Duganella</taxon>
    </lineage>
</organism>
<protein>
    <submittedName>
        <fullName evidence="3">Cation efflux system protein CusC</fullName>
    </submittedName>
</protein>
<sequence length="496" mass="52502">MPARLPVFLCTLLLGGCSLAPVYQRPPMPVLPATLGATGIAGVAGVATASVGTAPLNPAEARLLANFAPQHGAAQLSMLTTLVEQALAHNAQYRVAMRRVDEARALARLEGAARLPTVSLQAEGKRTSFDNPDLEATEREHYSAAGIGLDYDLDIFGRLRSMAQAAQDRYAGSEQGAAAVRAGLIAEVLRAHTQLVAGSAALRVLQITDGYQRQLDAYTQRQFDVGLISRDQLEAQRAATAAHHAATIAAAGRYATAQRALDVLTGYAAAASVGATGGVESLAASPLPLATLRDLDARILLDRPDIRQAEAELKARHADIGAARAAFFPSIRLTTGVGSVSEDLGGLFKSGSRAWTFNPTISLPIFDGGRNQAQLDAAELRKDAAVASYAQTIEAAFQEVAGALDQQRALEAEAAARRQRHDTLTRRTGAMALRVAQGLQDSTDLPAEHLRTEDAALARIDAARDLALNRIALLHAFYGTTFSLNLPITQDNPHHD</sequence>
<dbReference type="PROSITE" id="PS51257">
    <property type="entry name" value="PROKAR_LIPOPROTEIN"/>
    <property type="match status" value="1"/>
</dbReference>
<keyword evidence="2" id="KW-1134">Transmembrane beta strand</keyword>
<dbReference type="Proteomes" id="UP000175989">
    <property type="component" value="Unassembled WGS sequence"/>
</dbReference>
<dbReference type="GO" id="GO:0005886">
    <property type="term" value="C:plasma membrane"/>
    <property type="evidence" value="ECO:0007669"/>
    <property type="project" value="UniProtKB-SubCell"/>
</dbReference>
<keyword evidence="2" id="KW-0472">Membrane</keyword>
<keyword evidence="2" id="KW-0812">Transmembrane</keyword>
<keyword evidence="2" id="KW-0564">Palmitate</keyword>
<comment type="subcellular location">
    <subcellularLocation>
        <location evidence="2">Cell membrane</location>
        <topology evidence="2">Lipid-anchor</topology>
    </subcellularLocation>
</comment>
<evidence type="ECO:0000256" key="2">
    <source>
        <dbReference type="RuleBase" id="RU362097"/>
    </source>
</evidence>
<dbReference type="RefSeq" id="WP_070247281.1">
    <property type="nucleotide sequence ID" value="NZ_LROM01000066.1"/>
</dbReference>
<dbReference type="PANTHER" id="PTHR30203:SF32">
    <property type="entry name" value="CATION EFFLUX SYSTEM PROTEIN CUSC"/>
    <property type="match status" value="1"/>
</dbReference>
<dbReference type="EMBL" id="LROM01000066">
    <property type="protein sequence ID" value="OFA05396.1"/>
    <property type="molecule type" value="Genomic_DNA"/>
</dbReference>
<keyword evidence="4" id="KW-1185">Reference proteome</keyword>